<evidence type="ECO:0000259" key="6">
    <source>
        <dbReference type="Pfam" id="PF01878"/>
    </source>
</evidence>
<evidence type="ECO:0000256" key="3">
    <source>
        <dbReference type="ARBA" id="ARBA00022553"/>
    </source>
</evidence>
<dbReference type="AlphaFoldDB" id="A0AAD5RJI9"/>
<dbReference type="EMBL" id="JAKWBI020000353">
    <property type="protein sequence ID" value="KAJ2896109.1"/>
    <property type="molecule type" value="Genomic_DNA"/>
</dbReference>
<dbReference type="SUPFAM" id="SSF88697">
    <property type="entry name" value="PUA domain-like"/>
    <property type="match status" value="1"/>
</dbReference>
<feature type="compositionally biased region" description="Basic residues" evidence="5">
    <location>
        <begin position="94"/>
        <end position="106"/>
    </location>
</feature>
<dbReference type="GO" id="GO:0005634">
    <property type="term" value="C:nucleus"/>
    <property type="evidence" value="ECO:0007669"/>
    <property type="project" value="UniProtKB-SubCell"/>
</dbReference>
<sequence length="312" mass="34154">MPKRKAAQIEDAEARPLRRSTRNSTSVVAAAPTELKPASVKVSKGRASEKPKGRGRKQSTFKPAPAAAEEEDEDVDEEATKEEQEEEVKPKPSAAKKKKTATKSKTKMAASSKPARATTTSASASSTGGGKQYWLLKAEPEPRYENGINVSFSIDDLAACTVPEPWDGIRNYVARNNLRSMSVGDLAFFYHSNCKTPGIVGVMEIVRPASPDQTAWDSKSAYYDPKDGPEVKRWSVVHVEFRRKFSEEARGRLGLQEMKKWMNSGKGEGPLRDMQLLKQGRLSVSKVSEGEWEFLMGLGEEVEGTGTGTGGK</sequence>
<evidence type="ECO:0000313" key="8">
    <source>
        <dbReference type="Proteomes" id="UP001201980"/>
    </source>
</evidence>
<feature type="domain" description="EVE" evidence="6">
    <location>
        <begin position="132"/>
        <end position="296"/>
    </location>
</feature>
<dbReference type="InterPro" id="IPR015947">
    <property type="entry name" value="PUA-like_sf"/>
</dbReference>
<keyword evidence="4" id="KW-0539">Nucleus</keyword>
<dbReference type="PANTHER" id="PTHR14087:SF7">
    <property type="entry name" value="THYMOCYTE NUCLEAR PROTEIN 1"/>
    <property type="match status" value="1"/>
</dbReference>
<evidence type="ECO:0000256" key="4">
    <source>
        <dbReference type="ARBA" id="ARBA00023242"/>
    </source>
</evidence>
<reference evidence="7" key="1">
    <citation type="submission" date="2022-07" db="EMBL/GenBank/DDBJ databases">
        <title>Draft genome sequence of Zalerion maritima ATCC 34329, a (micro)plastics degrading marine fungus.</title>
        <authorList>
            <person name="Paco A."/>
            <person name="Goncalves M.F.M."/>
            <person name="Rocha-Santos T.A.P."/>
            <person name="Alves A."/>
        </authorList>
    </citation>
    <scope>NUCLEOTIDE SEQUENCE</scope>
    <source>
        <strain evidence="7">ATCC 34329</strain>
    </source>
</reference>
<dbReference type="InterPro" id="IPR002740">
    <property type="entry name" value="EVE_domain"/>
</dbReference>
<comment type="caution">
    <text evidence="7">The sequence shown here is derived from an EMBL/GenBank/DDBJ whole genome shotgun (WGS) entry which is preliminary data.</text>
</comment>
<comment type="subcellular location">
    <subcellularLocation>
        <location evidence="1">Nucleus</location>
    </subcellularLocation>
</comment>
<dbReference type="Gene3D" id="3.10.590.10">
    <property type="entry name" value="ph1033 like domains"/>
    <property type="match status" value="1"/>
</dbReference>
<dbReference type="Proteomes" id="UP001201980">
    <property type="component" value="Unassembled WGS sequence"/>
</dbReference>
<organism evidence="7 8">
    <name type="scientific">Zalerion maritima</name>
    <dbReference type="NCBI Taxonomy" id="339359"/>
    <lineage>
        <taxon>Eukaryota</taxon>
        <taxon>Fungi</taxon>
        <taxon>Dikarya</taxon>
        <taxon>Ascomycota</taxon>
        <taxon>Pezizomycotina</taxon>
        <taxon>Sordariomycetes</taxon>
        <taxon>Lulworthiomycetidae</taxon>
        <taxon>Lulworthiales</taxon>
        <taxon>Lulworthiaceae</taxon>
        <taxon>Zalerion</taxon>
    </lineage>
</organism>
<dbReference type="InterPro" id="IPR052181">
    <property type="entry name" value="5hmC_binding"/>
</dbReference>
<evidence type="ECO:0000313" key="7">
    <source>
        <dbReference type="EMBL" id="KAJ2896109.1"/>
    </source>
</evidence>
<name>A0AAD5RJI9_9PEZI</name>
<dbReference type="FunFam" id="3.10.590.10:FF:000003">
    <property type="entry name" value="Thymocyte nuclear protein 1"/>
    <property type="match status" value="1"/>
</dbReference>
<dbReference type="InterPro" id="IPR047197">
    <property type="entry name" value="THYN1-like_EVE"/>
</dbReference>
<dbReference type="Pfam" id="PF01878">
    <property type="entry name" value="EVE"/>
    <property type="match status" value="1"/>
</dbReference>
<evidence type="ECO:0000256" key="2">
    <source>
        <dbReference type="ARBA" id="ARBA00014654"/>
    </source>
</evidence>
<feature type="region of interest" description="Disordered" evidence="5">
    <location>
        <begin position="1"/>
        <end position="129"/>
    </location>
</feature>
<feature type="compositionally biased region" description="Acidic residues" evidence="5">
    <location>
        <begin position="68"/>
        <end position="86"/>
    </location>
</feature>
<protein>
    <recommendedName>
        <fullName evidence="2">Thymocyte nuclear protein 1</fullName>
    </recommendedName>
</protein>
<gene>
    <name evidence="7" type="ORF">MKZ38_005864</name>
</gene>
<keyword evidence="8" id="KW-1185">Reference proteome</keyword>
<evidence type="ECO:0000256" key="1">
    <source>
        <dbReference type="ARBA" id="ARBA00004123"/>
    </source>
</evidence>
<proteinExistence type="predicted"/>
<dbReference type="PANTHER" id="PTHR14087">
    <property type="entry name" value="THYMOCYTE NUCLEAR PROTEIN 1"/>
    <property type="match status" value="1"/>
</dbReference>
<accession>A0AAD5RJI9</accession>
<evidence type="ECO:0000256" key="5">
    <source>
        <dbReference type="SAM" id="MobiDB-lite"/>
    </source>
</evidence>
<feature type="compositionally biased region" description="Low complexity" evidence="5">
    <location>
        <begin position="107"/>
        <end position="126"/>
    </location>
</feature>
<keyword evidence="3" id="KW-0597">Phosphoprotein</keyword>
<dbReference type="CDD" id="cd21133">
    <property type="entry name" value="EVE"/>
    <property type="match status" value="1"/>
</dbReference>